<dbReference type="Gene3D" id="3.30.750.140">
    <property type="match status" value="1"/>
</dbReference>
<feature type="compositionally biased region" description="Basic and acidic residues" evidence="1">
    <location>
        <begin position="36"/>
        <end position="61"/>
    </location>
</feature>
<name>A0A810QDN0_9FIRM</name>
<dbReference type="RefSeq" id="WP_213543271.1">
    <property type="nucleotide sequence ID" value="NZ_AP023420.1"/>
</dbReference>
<dbReference type="Pfam" id="PF02120">
    <property type="entry name" value="Flg_hook"/>
    <property type="match status" value="1"/>
</dbReference>
<feature type="compositionally biased region" description="Polar residues" evidence="1">
    <location>
        <begin position="62"/>
        <end position="72"/>
    </location>
</feature>
<dbReference type="AlphaFoldDB" id="A0A810QDN0"/>
<reference evidence="3" key="1">
    <citation type="submission" date="2020-09" db="EMBL/GenBank/DDBJ databases">
        <title>New species isolated from human feces.</title>
        <authorList>
            <person name="Kitahara M."/>
            <person name="Shigeno Y."/>
            <person name="Shime M."/>
            <person name="Matsumoto Y."/>
            <person name="Nakamura S."/>
            <person name="Motooka D."/>
            <person name="Fukuoka S."/>
            <person name="Nishikawa H."/>
            <person name="Benno Y."/>
        </authorList>
    </citation>
    <scope>NUCLEOTIDE SEQUENCE</scope>
    <source>
        <strain evidence="3">MM59</strain>
    </source>
</reference>
<accession>A0A810QDN0</accession>
<dbReference type="EMBL" id="AP023420">
    <property type="protein sequence ID" value="BCK84715.1"/>
    <property type="molecule type" value="Genomic_DNA"/>
</dbReference>
<feature type="region of interest" description="Disordered" evidence="1">
    <location>
        <begin position="1"/>
        <end position="74"/>
    </location>
</feature>
<feature type="compositionally biased region" description="Polar residues" evidence="1">
    <location>
        <begin position="116"/>
        <end position="126"/>
    </location>
</feature>
<feature type="domain" description="Flagellar hook-length control protein-like C-terminal" evidence="2">
    <location>
        <begin position="226"/>
        <end position="309"/>
    </location>
</feature>
<gene>
    <name evidence="3" type="ORF">MM59RIKEN_20340</name>
</gene>
<dbReference type="KEGG" id="pfaa:MM59RIKEN_20340"/>
<dbReference type="InterPro" id="IPR021136">
    <property type="entry name" value="Flagellar_hook_control-like_C"/>
</dbReference>
<dbReference type="InterPro" id="IPR052563">
    <property type="entry name" value="FliK"/>
</dbReference>
<organism evidence="3 4">
    <name type="scientific">Pusillibacter faecalis</name>
    <dbReference type="NCBI Taxonomy" id="2714358"/>
    <lineage>
        <taxon>Bacteria</taxon>
        <taxon>Bacillati</taxon>
        <taxon>Bacillota</taxon>
        <taxon>Clostridia</taxon>
        <taxon>Eubacteriales</taxon>
        <taxon>Oscillospiraceae</taxon>
        <taxon>Pusillibacter</taxon>
    </lineage>
</organism>
<feature type="compositionally biased region" description="Basic and acidic residues" evidence="1">
    <location>
        <begin position="155"/>
        <end position="169"/>
    </location>
</feature>
<dbReference type="PANTHER" id="PTHR37533">
    <property type="entry name" value="FLAGELLAR HOOK-LENGTH CONTROL PROTEIN"/>
    <property type="match status" value="1"/>
</dbReference>
<dbReference type="CDD" id="cd17470">
    <property type="entry name" value="T3SS_Flik_C"/>
    <property type="match status" value="1"/>
</dbReference>
<sequence>MDQINVLSMAQAVTEKQPNPSAAGNSQTQSSSFREMLADRQKAVDDSGEKTSPAEKLEEQSSGKSTVNQTNSDMERMLWAAFMLMPAPPEKQMPMPENPEIQGSAPLPVLAETEASGPQSGLQKPQTAPPDAAAVMETLQPREQPLLRAEAAEQPVERADAGTKPEQLRNTDVAIKQADESEQKPAYSAETPVFQEVSDIPIKVGEAEVTEQPSEVRPLKTQLSEKLTQALEQGESKVELQLEPKNLGRVQVEMTWDQEGALHVSMYAENSRTRALLEQDLAGLRSVLSQNTQQEVRVEVSRQQESQQQNFYDGESGGQNGRQQQEQHQGRQRSEQDFLHQLRLGLVSLDGEIFSWKGSELL</sequence>
<evidence type="ECO:0000313" key="3">
    <source>
        <dbReference type="EMBL" id="BCK84715.1"/>
    </source>
</evidence>
<proteinExistence type="predicted"/>
<keyword evidence="4" id="KW-1185">Reference proteome</keyword>
<feature type="region of interest" description="Disordered" evidence="1">
    <location>
        <begin position="88"/>
        <end position="169"/>
    </location>
</feature>
<dbReference type="Proteomes" id="UP000679848">
    <property type="component" value="Chromosome"/>
</dbReference>
<evidence type="ECO:0000259" key="2">
    <source>
        <dbReference type="Pfam" id="PF02120"/>
    </source>
</evidence>
<protein>
    <recommendedName>
        <fullName evidence="2">Flagellar hook-length control protein-like C-terminal domain-containing protein</fullName>
    </recommendedName>
</protein>
<feature type="compositionally biased region" description="Polar residues" evidence="1">
    <location>
        <begin position="14"/>
        <end position="33"/>
    </location>
</feature>
<feature type="region of interest" description="Disordered" evidence="1">
    <location>
        <begin position="300"/>
        <end position="334"/>
    </location>
</feature>
<evidence type="ECO:0000313" key="4">
    <source>
        <dbReference type="Proteomes" id="UP000679848"/>
    </source>
</evidence>
<evidence type="ECO:0000256" key="1">
    <source>
        <dbReference type="SAM" id="MobiDB-lite"/>
    </source>
</evidence>
<dbReference type="PANTHER" id="PTHR37533:SF2">
    <property type="entry name" value="FLAGELLAR HOOK-LENGTH CONTROL PROTEIN"/>
    <property type="match status" value="1"/>
</dbReference>
<dbReference type="InterPro" id="IPR038610">
    <property type="entry name" value="FliK-like_C_sf"/>
</dbReference>